<dbReference type="EMBL" id="JAWDGP010006299">
    <property type="protein sequence ID" value="KAK3743686.1"/>
    <property type="molecule type" value="Genomic_DNA"/>
</dbReference>
<protein>
    <submittedName>
        <fullName evidence="2">Uncharacterized protein</fullName>
    </submittedName>
</protein>
<evidence type="ECO:0000313" key="3">
    <source>
        <dbReference type="Proteomes" id="UP001283361"/>
    </source>
</evidence>
<reference evidence="2" key="1">
    <citation type="journal article" date="2023" name="G3 (Bethesda)">
        <title>A reference genome for the long-term kleptoplast-retaining sea slug Elysia crispata morphotype clarki.</title>
        <authorList>
            <person name="Eastman K.E."/>
            <person name="Pendleton A.L."/>
            <person name="Shaikh M.A."/>
            <person name="Suttiyut T."/>
            <person name="Ogas R."/>
            <person name="Tomko P."/>
            <person name="Gavelis G."/>
            <person name="Widhalm J.R."/>
            <person name="Wisecaver J.H."/>
        </authorList>
    </citation>
    <scope>NUCLEOTIDE SEQUENCE</scope>
    <source>
        <strain evidence="2">ECLA1</strain>
    </source>
</reference>
<gene>
    <name evidence="2" type="ORF">RRG08_030807</name>
</gene>
<name>A0AAE0YFF2_9GAST</name>
<sequence>MVSPAGAIQNQGQQQHVPEARASTPCANSRSVRQPDHSVSFVEPPRPMTSVEGVRQRQRRLTSGMRGREGKIQRQQPPLTRSTRIQPGDPVVLRSHPAGRNKIRDRYGPDVFDVLSVSPRRP</sequence>
<dbReference type="AlphaFoldDB" id="A0AAE0YFF2"/>
<feature type="region of interest" description="Disordered" evidence="1">
    <location>
        <begin position="1"/>
        <end position="109"/>
    </location>
</feature>
<accession>A0AAE0YFF2</accession>
<comment type="caution">
    <text evidence="2">The sequence shown here is derived from an EMBL/GenBank/DDBJ whole genome shotgun (WGS) entry which is preliminary data.</text>
</comment>
<feature type="compositionally biased region" description="Polar residues" evidence="1">
    <location>
        <begin position="73"/>
        <end position="85"/>
    </location>
</feature>
<proteinExistence type="predicted"/>
<keyword evidence="3" id="KW-1185">Reference proteome</keyword>
<dbReference type="Proteomes" id="UP001283361">
    <property type="component" value="Unassembled WGS sequence"/>
</dbReference>
<evidence type="ECO:0000313" key="2">
    <source>
        <dbReference type="EMBL" id="KAK3743686.1"/>
    </source>
</evidence>
<organism evidence="2 3">
    <name type="scientific">Elysia crispata</name>
    <name type="common">lettuce slug</name>
    <dbReference type="NCBI Taxonomy" id="231223"/>
    <lineage>
        <taxon>Eukaryota</taxon>
        <taxon>Metazoa</taxon>
        <taxon>Spiralia</taxon>
        <taxon>Lophotrochozoa</taxon>
        <taxon>Mollusca</taxon>
        <taxon>Gastropoda</taxon>
        <taxon>Heterobranchia</taxon>
        <taxon>Euthyneura</taxon>
        <taxon>Panpulmonata</taxon>
        <taxon>Sacoglossa</taxon>
        <taxon>Placobranchoidea</taxon>
        <taxon>Plakobranchidae</taxon>
        <taxon>Elysia</taxon>
    </lineage>
</organism>
<evidence type="ECO:0000256" key="1">
    <source>
        <dbReference type="SAM" id="MobiDB-lite"/>
    </source>
</evidence>